<feature type="coiled-coil region" evidence="2">
    <location>
        <begin position="607"/>
        <end position="749"/>
    </location>
</feature>
<dbReference type="VEuPathDB" id="FungiDB:A1O9_11782"/>
<feature type="region of interest" description="Disordered" evidence="3">
    <location>
        <begin position="898"/>
        <end position="922"/>
    </location>
</feature>
<reference evidence="4 5" key="1">
    <citation type="submission" date="2013-03" db="EMBL/GenBank/DDBJ databases">
        <title>The Genome Sequence of Exophiala aquamarina CBS 119918.</title>
        <authorList>
            <consortium name="The Broad Institute Genomics Platform"/>
            <person name="Cuomo C."/>
            <person name="de Hoog S."/>
            <person name="Gorbushina A."/>
            <person name="Walker B."/>
            <person name="Young S.K."/>
            <person name="Zeng Q."/>
            <person name="Gargeya S."/>
            <person name="Fitzgerald M."/>
            <person name="Haas B."/>
            <person name="Abouelleil A."/>
            <person name="Allen A.W."/>
            <person name="Alvarado L."/>
            <person name="Arachchi H.M."/>
            <person name="Berlin A.M."/>
            <person name="Chapman S.B."/>
            <person name="Gainer-Dewar J."/>
            <person name="Goldberg J."/>
            <person name="Griggs A."/>
            <person name="Gujja S."/>
            <person name="Hansen M."/>
            <person name="Howarth C."/>
            <person name="Imamovic A."/>
            <person name="Ireland A."/>
            <person name="Larimer J."/>
            <person name="McCowan C."/>
            <person name="Murphy C."/>
            <person name="Pearson M."/>
            <person name="Poon T.W."/>
            <person name="Priest M."/>
            <person name="Roberts A."/>
            <person name="Saif S."/>
            <person name="Shea T."/>
            <person name="Sisk P."/>
            <person name="Sykes S."/>
            <person name="Wortman J."/>
            <person name="Nusbaum C."/>
            <person name="Birren B."/>
        </authorList>
    </citation>
    <scope>NUCLEOTIDE SEQUENCE [LARGE SCALE GENOMIC DNA]</scope>
    <source>
        <strain evidence="4 5">CBS 119918</strain>
    </source>
</reference>
<evidence type="ECO:0008006" key="6">
    <source>
        <dbReference type="Google" id="ProtNLM"/>
    </source>
</evidence>
<protein>
    <recommendedName>
        <fullName evidence="6">M protein repeat protein</fullName>
    </recommendedName>
</protein>
<keyword evidence="1 2" id="KW-0175">Coiled coil</keyword>
<feature type="compositionally biased region" description="Basic and acidic residues" evidence="3">
    <location>
        <begin position="787"/>
        <end position="799"/>
    </location>
</feature>
<feature type="compositionally biased region" description="Basic and acidic residues" evidence="3">
    <location>
        <begin position="97"/>
        <end position="111"/>
    </location>
</feature>
<evidence type="ECO:0000256" key="3">
    <source>
        <dbReference type="SAM" id="MobiDB-lite"/>
    </source>
</evidence>
<keyword evidence="5" id="KW-1185">Reference proteome</keyword>
<dbReference type="PANTHER" id="PTHR18870">
    <property type="entry name" value="PROTEIN TAG-278-RELATED"/>
    <property type="match status" value="1"/>
</dbReference>
<evidence type="ECO:0000256" key="2">
    <source>
        <dbReference type="SAM" id="Coils"/>
    </source>
</evidence>
<evidence type="ECO:0000313" key="5">
    <source>
        <dbReference type="Proteomes" id="UP000027920"/>
    </source>
</evidence>
<feature type="region of interest" description="Disordered" evidence="3">
    <location>
        <begin position="1"/>
        <end position="239"/>
    </location>
</feature>
<feature type="region of interest" description="Disordered" evidence="3">
    <location>
        <begin position="1407"/>
        <end position="1509"/>
    </location>
</feature>
<feature type="compositionally biased region" description="Low complexity" evidence="3">
    <location>
        <begin position="1461"/>
        <end position="1473"/>
    </location>
</feature>
<feature type="region of interest" description="Disordered" evidence="3">
    <location>
        <begin position="1536"/>
        <end position="1556"/>
    </location>
</feature>
<accession>A0A072NX36</accession>
<name>A0A072NX36_9EURO</name>
<dbReference type="OrthoDB" id="2289094at2759"/>
<feature type="compositionally biased region" description="Basic and acidic residues" evidence="3">
    <location>
        <begin position="437"/>
        <end position="450"/>
    </location>
</feature>
<feature type="region of interest" description="Disordered" evidence="3">
    <location>
        <begin position="787"/>
        <end position="806"/>
    </location>
</feature>
<dbReference type="HOGENOM" id="CLU_244895_0_0_1"/>
<evidence type="ECO:0000313" key="4">
    <source>
        <dbReference type="EMBL" id="KEF52156.1"/>
    </source>
</evidence>
<dbReference type="STRING" id="1182545.A0A072NX36"/>
<organism evidence="4 5">
    <name type="scientific">Exophiala aquamarina CBS 119918</name>
    <dbReference type="NCBI Taxonomy" id="1182545"/>
    <lineage>
        <taxon>Eukaryota</taxon>
        <taxon>Fungi</taxon>
        <taxon>Dikarya</taxon>
        <taxon>Ascomycota</taxon>
        <taxon>Pezizomycotina</taxon>
        <taxon>Eurotiomycetes</taxon>
        <taxon>Chaetothyriomycetidae</taxon>
        <taxon>Chaetothyriales</taxon>
        <taxon>Herpotrichiellaceae</taxon>
        <taxon>Exophiala</taxon>
    </lineage>
</organism>
<dbReference type="EMBL" id="AMGV01000019">
    <property type="protein sequence ID" value="KEF52156.1"/>
    <property type="molecule type" value="Genomic_DNA"/>
</dbReference>
<dbReference type="GeneID" id="25286679"/>
<sequence length="1556" mass="170514">MDKSSARAPAADEASTLKPRPAHPPTRPPTKSAAPRLSTGTRPTTTAATPTTARPATTSSLSKPPARPPTTSTVRTARTTPSTTVPAHQKRQSASSIDEKPSGDEKSKDGISARPKRMSLAASTTSERTPAVSARRTTLQPSTTRQSTTSPTGVRKAPSTPSTTRTLTSSRTKPLASSVSRNIGAGAGTVGEKKRLSTIPASPAIKSDLEHDSGDNKENLHSDVEKKPPTRPALGTRKSTRSVLIEQQIREFELVNSMLQQAIAADGVDDQEQQSINEEAATSIAKLKADLAKVRQFERDNGRLPTETELDDVPEIAAVDSFIQDGGQDESKALNLQHELTEKQAEVESLHSELLSLRQKLEEFSKSAKDEASRVQAATEAIRTEHVSKIDELSALQEQKLKEMSTEHQNELEGLHAQQKSELVELKEQLAQQVAERQSEATRLESELESLRSTTLKEQSEKDAEIETLKLDLKAKTVEVETASNTVPPPSPSPDHAQKLTEAQEALEAAQTRHLAAKDNAKTKIAKMQEEFEAKLSTLNTQHEGQLNDLKAKLDKAELDVATKAAQIAKQSDDNTKINGEVSRQGQVIESLKSQVLAFQQSKREELDTQSVIISQLESEIESVKQENTSAAEAASAFLAKTEREHSEKIGALQQQLNHVQEELKNATASHLTQVDESVRNAQAELSSALDELKASKSSHQSELQALKAELQKASDDAVSVASKHQEAISTLQAQLGDAKAALQEATTKSQTLTTERTNESTKAQEDIKALHVQLEAVNAALSETVSKHESLSKTHESEASSVQEELASLKAKHAEETQQLEESLQATKKEVASAKALHASQIRQLEEQMQATLKDLDSLEAGNVEAVQRAKVEASEYHQRALGEAEQAHIQRVRELEQQLNDAKSEESSAAQKLEDERKQTLKDHEQALEDLKRSNDESLAALEAQLKSAKDSAEAATAAHAEQLKLLEEDVTSRHAAMIESLKTEHTKILESIQNENKLAQESALESLTASLDKEKKTQESQALSLQADLENTRFQLQTLKGMFQSIEEEGKEKDKEHEEAIEKLQDELSMSVRKLAEQSSRVMDLQIQHDDALASFRTKLESKSQEEIETAKFEHTKALDELQTTLEKSHKQVIDRLQAEHSSTLEAAQSSTKAQIAELQRKAKEEHDEHMDEIMKTLENQWKSQVDQLEAQCAAANARLVSVTSEHDSALQQVDTEHQAALKRLELELQQAHEAAAVPKDNTDLESLKAQLAEALDQIKVAERNHAEAMAAAYVKHESALTSMKQELKAAQEVAEQRRDAAEFEELNAKFVEAQKALETLHKESERIAHETRVANDTKLEQLLIELEESKEAAKHGPDPAELDAANVGLQDARNTIASLQANLEGALQEVETQRSRAEIAQQEIQQLKHQSDAASLPSPKPRRTSRSPRRKSMNPLSPTGQKKGLESSKWATAEELATASPQTPASPSSGLRGGASDQDALDEVGADGPETEEKPSKHNVAGQLAGIQEQIRQLDEISGDFLVEHQKMARTLSRVDDQTQSSVTVEVESEDS</sequence>
<feature type="region of interest" description="Disordered" evidence="3">
    <location>
        <begin position="479"/>
        <end position="499"/>
    </location>
</feature>
<feature type="coiled-coil region" evidence="2">
    <location>
        <begin position="1050"/>
        <end position="1084"/>
    </location>
</feature>
<feature type="compositionally biased region" description="Basic residues" evidence="3">
    <location>
        <begin position="1424"/>
        <end position="1436"/>
    </location>
</feature>
<feature type="compositionally biased region" description="Low complexity" evidence="3">
    <location>
        <begin position="35"/>
        <end position="87"/>
    </location>
</feature>
<comment type="caution">
    <text evidence="4">The sequence shown here is derived from an EMBL/GenBank/DDBJ whole genome shotgun (WGS) entry which is preliminary data.</text>
</comment>
<evidence type="ECO:0000256" key="1">
    <source>
        <dbReference type="ARBA" id="ARBA00023054"/>
    </source>
</evidence>
<feature type="compositionally biased region" description="Low complexity" evidence="3">
    <location>
        <begin position="135"/>
        <end position="172"/>
    </location>
</feature>
<feature type="compositionally biased region" description="Basic and acidic residues" evidence="3">
    <location>
        <begin position="207"/>
        <end position="228"/>
    </location>
</feature>
<gene>
    <name evidence="4" type="ORF">A1O9_11782</name>
</gene>
<feature type="coiled-coil region" evidence="2">
    <location>
        <begin position="333"/>
        <end position="367"/>
    </location>
</feature>
<feature type="coiled-coil region" evidence="2">
    <location>
        <begin position="1152"/>
        <end position="1327"/>
    </location>
</feature>
<feature type="region of interest" description="Disordered" evidence="3">
    <location>
        <begin position="435"/>
        <end position="463"/>
    </location>
</feature>
<proteinExistence type="predicted"/>
<dbReference type="RefSeq" id="XP_013254746.1">
    <property type="nucleotide sequence ID" value="XM_013399292.1"/>
</dbReference>
<feature type="coiled-coil region" evidence="2">
    <location>
        <begin position="500"/>
        <end position="567"/>
    </location>
</feature>
<dbReference type="PANTHER" id="PTHR18870:SF9">
    <property type="entry name" value="PROTEIN TAG-278-RELATED"/>
    <property type="match status" value="1"/>
</dbReference>
<dbReference type="Proteomes" id="UP000027920">
    <property type="component" value="Unassembled WGS sequence"/>
</dbReference>